<evidence type="ECO:0000256" key="10">
    <source>
        <dbReference type="ARBA" id="ARBA00030508"/>
    </source>
</evidence>
<dbReference type="InterPro" id="IPR051473">
    <property type="entry name" value="P2Ox-like"/>
</dbReference>
<dbReference type="Gene3D" id="3.50.50.60">
    <property type="entry name" value="FAD/NAD(P)-binding domain"/>
    <property type="match status" value="2"/>
</dbReference>
<keyword evidence="9" id="KW-0560">Oxidoreductase</keyword>
<dbReference type="NCBIfam" id="TIGR02462">
    <property type="entry name" value="pyranose_ox"/>
    <property type="match status" value="1"/>
</dbReference>
<feature type="domain" description="FAD-binding" evidence="14">
    <location>
        <begin position="17"/>
        <end position="47"/>
    </location>
</feature>
<dbReference type="PANTHER" id="PTHR42784">
    <property type="entry name" value="PYRANOSE 2-OXIDASE"/>
    <property type="match status" value="1"/>
</dbReference>
<evidence type="ECO:0000259" key="15">
    <source>
        <dbReference type="Pfam" id="PF05199"/>
    </source>
</evidence>
<evidence type="ECO:0000256" key="11">
    <source>
        <dbReference type="ARBA" id="ARBA00031159"/>
    </source>
</evidence>
<evidence type="ECO:0000256" key="3">
    <source>
        <dbReference type="ARBA" id="ARBA00010790"/>
    </source>
</evidence>
<dbReference type="InterPro" id="IPR012814">
    <property type="entry name" value="P2OX"/>
</dbReference>
<evidence type="ECO:0000313" key="17">
    <source>
        <dbReference type="Proteomes" id="UP000800092"/>
    </source>
</evidence>
<dbReference type="Proteomes" id="UP000800092">
    <property type="component" value="Unassembled WGS sequence"/>
</dbReference>
<evidence type="ECO:0000256" key="2">
    <source>
        <dbReference type="ARBA" id="ARBA00001974"/>
    </source>
</evidence>
<dbReference type="InterPro" id="IPR007867">
    <property type="entry name" value="GMC_OxRtase_C"/>
</dbReference>
<feature type="domain" description="Glucose-methanol-choline oxidoreductase N-terminal" evidence="13">
    <location>
        <begin position="240"/>
        <end position="313"/>
    </location>
</feature>
<evidence type="ECO:0000256" key="4">
    <source>
        <dbReference type="ARBA" id="ARBA00011881"/>
    </source>
</evidence>
<sequence>MAPAFTEHTSEPAVYTTDVLVVGSGPVGATYARKLVDAGIEVLMVEIGSQENPIPGEHKKNAIAYQKDLNSFSSAVNAELNLLSVPTTPNVFPTTEPISFSSKGTIHNGQNPRQDAFFNIPAAGASRTVGGMGAHWTCCTPEEHPKIERSNLFSNDEWESLYAEARSLIGTTREAFEISIRQQLVKRTLQKAWSHTGREFLPMPLAVKRSKINFDYLTWGSPATVFGNITRTVDRPGAPNFTLLPEHRCTRIEFDTYSNEINGVLGRNLRTNKDVLFKAKKYVICAGSVLTPGILYNSGLQPKLPALGRYLSEQIMTFCQIILKKSLIDEVPRDPYGLGWDKIAAEHHKKHPSDPLPFPFNDPDPQVTSPVSEKFQWHTQIHRDAFTYGQIPPDIDQRTVVDLRFYCKTDPHHDNYVEFTNDIKDTFGMPQPTFHFQIKDYEAKRAHEMMLDMQRVAGDLGGYVPGQSPHYLPPGSALHITGTTRAGTSEHDSVCNKNGKVWGTNDLYVGGNGVIPTGTACNPTLTSMCFAIVGANTIIAELGKDAKK</sequence>
<accession>A0A6A6H2D9</accession>
<dbReference type="EMBL" id="ML991818">
    <property type="protein sequence ID" value="KAF2232142.1"/>
    <property type="molecule type" value="Genomic_DNA"/>
</dbReference>
<comment type="catalytic activity">
    <reaction evidence="1">
        <text>D-glucose + O2 = 2-dehydro-D-glucose + H2O2</text>
        <dbReference type="Rhea" id="RHEA:10552"/>
        <dbReference type="ChEBI" id="CHEBI:4167"/>
        <dbReference type="ChEBI" id="CHEBI:15379"/>
        <dbReference type="ChEBI" id="CHEBI:16240"/>
        <dbReference type="ChEBI" id="CHEBI:16609"/>
        <dbReference type="EC" id="1.1.3.10"/>
    </reaction>
</comment>
<dbReference type="OrthoDB" id="269227at2759"/>
<dbReference type="InterPro" id="IPR000172">
    <property type="entry name" value="GMC_OxRdtase_N"/>
</dbReference>
<keyword evidence="17" id="KW-1185">Reference proteome</keyword>
<feature type="domain" description="Glucose-methanol-choline oxidoreductase C-terminal" evidence="15">
    <location>
        <begin position="411"/>
        <end position="531"/>
    </location>
</feature>
<dbReference type="InterPro" id="IPR002938">
    <property type="entry name" value="FAD-bd"/>
</dbReference>
<evidence type="ECO:0000256" key="9">
    <source>
        <dbReference type="ARBA" id="ARBA00023002"/>
    </source>
</evidence>
<evidence type="ECO:0000256" key="8">
    <source>
        <dbReference type="ARBA" id="ARBA00022827"/>
    </source>
</evidence>
<dbReference type="Pfam" id="PF00732">
    <property type="entry name" value="GMC_oxred_N"/>
    <property type="match status" value="1"/>
</dbReference>
<evidence type="ECO:0000256" key="5">
    <source>
        <dbReference type="ARBA" id="ARBA00013082"/>
    </source>
</evidence>
<keyword evidence="8" id="KW-0274">FAD</keyword>
<evidence type="ECO:0000256" key="7">
    <source>
        <dbReference type="ARBA" id="ARBA00022630"/>
    </source>
</evidence>
<comment type="similarity">
    <text evidence="3">Belongs to the GMC oxidoreductase family.</text>
</comment>
<dbReference type="SUPFAM" id="SSF54373">
    <property type="entry name" value="FAD-linked reductases, C-terminal domain"/>
    <property type="match status" value="1"/>
</dbReference>
<evidence type="ECO:0000259" key="13">
    <source>
        <dbReference type="Pfam" id="PF00732"/>
    </source>
</evidence>
<evidence type="ECO:0000256" key="12">
    <source>
        <dbReference type="ARBA" id="ARBA00031330"/>
    </source>
</evidence>
<dbReference type="AlphaFoldDB" id="A0A6A6H2D9"/>
<organism evidence="16 17">
    <name type="scientific">Viridothelium virens</name>
    <name type="common">Speckled blister lichen</name>
    <name type="synonym">Trypethelium virens</name>
    <dbReference type="NCBI Taxonomy" id="1048519"/>
    <lineage>
        <taxon>Eukaryota</taxon>
        <taxon>Fungi</taxon>
        <taxon>Dikarya</taxon>
        <taxon>Ascomycota</taxon>
        <taxon>Pezizomycotina</taxon>
        <taxon>Dothideomycetes</taxon>
        <taxon>Dothideomycetes incertae sedis</taxon>
        <taxon>Trypetheliales</taxon>
        <taxon>Trypetheliaceae</taxon>
        <taxon>Viridothelium</taxon>
    </lineage>
</organism>
<evidence type="ECO:0000256" key="1">
    <source>
        <dbReference type="ARBA" id="ARBA00000827"/>
    </source>
</evidence>
<evidence type="ECO:0000256" key="6">
    <source>
        <dbReference type="ARBA" id="ARBA00016408"/>
    </source>
</evidence>
<reference evidence="16" key="1">
    <citation type="journal article" date="2020" name="Stud. Mycol.">
        <title>101 Dothideomycetes genomes: a test case for predicting lifestyles and emergence of pathogens.</title>
        <authorList>
            <person name="Haridas S."/>
            <person name="Albert R."/>
            <person name="Binder M."/>
            <person name="Bloem J."/>
            <person name="Labutti K."/>
            <person name="Salamov A."/>
            <person name="Andreopoulos B."/>
            <person name="Baker S."/>
            <person name="Barry K."/>
            <person name="Bills G."/>
            <person name="Bluhm B."/>
            <person name="Cannon C."/>
            <person name="Castanera R."/>
            <person name="Culley D."/>
            <person name="Daum C."/>
            <person name="Ezra D."/>
            <person name="Gonzalez J."/>
            <person name="Henrissat B."/>
            <person name="Kuo A."/>
            <person name="Liang C."/>
            <person name="Lipzen A."/>
            <person name="Lutzoni F."/>
            <person name="Magnuson J."/>
            <person name="Mondo S."/>
            <person name="Nolan M."/>
            <person name="Ohm R."/>
            <person name="Pangilinan J."/>
            <person name="Park H.-J."/>
            <person name="Ramirez L."/>
            <person name="Alfaro M."/>
            <person name="Sun H."/>
            <person name="Tritt A."/>
            <person name="Yoshinaga Y."/>
            <person name="Zwiers L.-H."/>
            <person name="Turgeon B."/>
            <person name="Goodwin S."/>
            <person name="Spatafora J."/>
            <person name="Crous P."/>
            <person name="Grigoriev I."/>
        </authorList>
    </citation>
    <scope>NUCLEOTIDE SEQUENCE</scope>
    <source>
        <strain evidence="16">Tuck. ex Michener</strain>
    </source>
</reference>
<evidence type="ECO:0000313" key="16">
    <source>
        <dbReference type="EMBL" id="KAF2232142.1"/>
    </source>
</evidence>
<dbReference type="GO" id="GO:0071949">
    <property type="term" value="F:FAD binding"/>
    <property type="evidence" value="ECO:0007669"/>
    <property type="project" value="InterPro"/>
</dbReference>
<dbReference type="InterPro" id="IPR036188">
    <property type="entry name" value="FAD/NAD-bd_sf"/>
</dbReference>
<proteinExistence type="inferred from homology"/>
<gene>
    <name evidence="16" type="ORF">EV356DRAFT_488915</name>
</gene>
<protein>
    <recommendedName>
        <fullName evidence="6">Pyranose 2-oxidase</fullName>
        <ecNumber evidence="5">1.1.3.10</ecNumber>
    </recommendedName>
    <alternativeName>
        <fullName evidence="11">FAD-oxidoreductase</fullName>
    </alternativeName>
    <alternativeName>
        <fullName evidence="10">Glucose 2-oxidase</fullName>
    </alternativeName>
    <alternativeName>
        <fullName evidence="12">Pyranose:oxygen 2-oxidoreductase</fullName>
    </alternativeName>
</protein>
<dbReference type="Pfam" id="PF01494">
    <property type="entry name" value="FAD_binding_3"/>
    <property type="match status" value="1"/>
</dbReference>
<dbReference type="EC" id="1.1.3.10" evidence="5"/>
<dbReference type="GO" id="GO:0050233">
    <property type="term" value="F:pyranose oxidase activity"/>
    <property type="evidence" value="ECO:0007669"/>
    <property type="project" value="UniProtKB-EC"/>
</dbReference>
<comment type="cofactor">
    <cofactor evidence="2">
        <name>FAD</name>
        <dbReference type="ChEBI" id="CHEBI:57692"/>
    </cofactor>
</comment>
<dbReference type="SUPFAM" id="SSF51905">
    <property type="entry name" value="FAD/NAD(P)-binding domain"/>
    <property type="match status" value="1"/>
</dbReference>
<keyword evidence="7" id="KW-0285">Flavoprotein</keyword>
<comment type="subunit">
    <text evidence="4">Homotetramer.</text>
</comment>
<name>A0A6A6H2D9_VIRVR</name>
<dbReference type="PANTHER" id="PTHR42784:SF1">
    <property type="entry name" value="PYRANOSE 2-OXIDASE"/>
    <property type="match status" value="1"/>
</dbReference>
<evidence type="ECO:0000259" key="14">
    <source>
        <dbReference type="Pfam" id="PF01494"/>
    </source>
</evidence>
<dbReference type="Pfam" id="PF05199">
    <property type="entry name" value="GMC_oxred_C"/>
    <property type="match status" value="1"/>
</dbReference>